<keyword evidence="2" id="KW-1133">Transmembrane helix</keyword>
<dbReference type="Proteomes" id="UP000518752">
    <property type="component" value="Unassembled WGS sequence"/>
</dbReference>
<accession>A0A8H5M1M4</accession>
<keyword evidence="2" id="KW-0472">Membrane</keyword>
<keyword evidence="2" id="KW-0812">Transmembrane</keyword>
<feature type="transmembrane region" description="Helical" evidence="2">
    <location>
        <begin position="170"/>
        <end position="192"/>
    </location>
</feature>
<keyword evidence="5" id="KW-1185">Reference proteome</keyword>
<evidence type="ECO:0000256" key="3">
    <source>
        <dbReference type="SAM" id="SignalP"/>
    </source>
</evidence>
<feature type="region of interest" description="Disordered" evidence="1">
    <location>
        <begin position="122"/>
        <end position="143"/>
    </location>
</feature>
<sequence>MKIYSFMLLAGAGLLQVNASPLRLVFVESKGSLSPLSGSNNENVAQVQPQVIKFAQHNSEQGTRRGCGGARFRQKTVEMSNTLRQALGMPLIQTELVYSHFGGSKEAHSGLVHVLPYPLTASDESEATGSHSRHNHHHRPHNPGFIRQSATFMKRVHLALMTLGPWEGRAVAFVLGCGLGVLLRMLWVLTVVSYRTIRGTEDEDEDEEIAYIPVFNQQDAEEIFVAPPVYILDEKAPLKEEMKAAEEAN</sequence>
<evidence type="ECO:0000256" key="1">
    <source>
        <dbReference type="SAM" id="MobiDB-lite"/>
    </source>
</evidence>
<dbReference type="AlphaFoldDB" id="A0A8H5M1M4"/>
<organism evidence="4 5">
    <name type="scientific">Collybiopsis confluens</name>
    <dbReference type="NCBI Taxonomy" id="2823264"/>
    <lineage>
        <taxon>Eukaryota</taxon>
        <taxon>Fungi</taxon>
        <taxon>Dikarya</taxon>
        <taxon>Basidiomycota</taxon>
        <taxon>Agaricomycotina</taxon>
        <taxon>Agaricomycetes</taxon>
        <taxon>Agaricomycetidae</taxon>
        <taxon>Agaricales</taxon>
        <taxon>Marasmiineae</taxon>
        <taxon>Omphalotaceae</taxon>
        <taxon>Collybiopsis</taxon>
    </lineage>
</organism>
<comment type="caution">
    <text evidence="4">The sequence shown here is derived from an EMBL/GenBank/DDBJ whole genome shotgun (WGS) entry which is preliminary data.</text>
</comment>
<reference evidence="4 5" key="1">
    <citation type="journal article" date="2020" name="ISME J.">
        <title>Uncovering the hidden diversity of litter-decomposition mechanisms in mushroom-forming fungi.</title>
        <authorList>
            <person name="Floudas D."/>
            <person name="Bentzer J."/>
            <person name="Ahren D."/>
            <person name="Johansson T."/>
            <person name="Persson P."/>
            <person name="Tunlid A."/>
        </authorList>
    </citation>
    <scope>NUCLEOTIDE SEQUENCE [LARGE SCALE GENOMIC DNA]</scope>
    <source>
        <strain evidence="4 5">CBS 406.79</strain>
    </source>
</reference>
<feature type="compositionally biased region" description="Basic residues" evidence="1">
    <location>
        <begin position="131"/>
        <end position="141"/>
    </location>
</feature>
<proteinExistence type="predicted"/>
<protein>
    <submittedName>
        <fullName evidence="4">Uncharacterized protein</fullName>
    </submittedName>
</protein>
<feature type="signal peptide" evidence="3">
    <location>
        <begin position="1"/>
        <end position="19"/>
    </location>
</feature>
<evidence type="ECO:0000256" key="2">
    <source>
        <dbReference type="SAM" id="Phobius"/>
    </source>
</evidence>
<name>A0A8H5M1M4_9AGAR</name>
<evidence type="ECO:0000313" key="4">
    <source>
        <dbReference type="EMBL" id="KAF5377346.1"/>
    </source>
</evidence>
<gene>
    <name evidence="4" type="ORF">D9757_007992</name>
</gene>
<evidence type="ECO:0000313" key="5">
    <source>
        <dbReference type="Proteomes" id="UP000518752"/>
    </source>
</evidence>
<dbReference type="OrthoDB" id="3233375at2759"/>
<keyword evidence="3" id="KW-0732">Signal</keyword>
<feature type="chain" id="PRO_5034791095" evidence="3">
    <location>
        <begin position="20"/>
        <end position="249"/>
    </location>
</feature>
<dbReference type="EMBL" id="JAACJN010000084">
    <property type="protein sequence ID" value="KAF5377346.1"/>
    <property type="molecule type" value="Genomic_DNA"/>
</dbReference>